<organism evidence="1 2">
    <name type="scientific">Evansella caseinilytica</name>
    <dbReference type="NCBI Taxonomy" id="1503961"/>
    <lineage>
        <taxon>Bacteria</taxon>
        <taxon>Bacillati</taxon>
        <taxon>Bacillota</taxon>
        <taxon>Bacilli</taxon>
        <taxon>Bacillales</taxon>
        <taxon>Bacillaceae</taxon>
        <taxon>Evansella</taxon>
    </lineage>
</organism>
<evidence type="ECO:0000313" key="2">
    <source>
        <dbReference type="Proteomes" id="UP000198935"/>
    </source>
</evidence>
<proteinExistence type="predicted"/>
<gene>
    <name evidence="1" type="ORF">SAMN05421736_102336</name>
</gene>
<evidence type="ECO:0000313" key="1">
    <source>
        <dbReference type="EMBL" id="SDY58563.1"/>
    </source>
</evidence>
<dbReference type="OrthoDB" id="2878733at2"/>
<keyword evidence="2" id="KW-1185">Reference proteome</keyword>
<name>A0A1H3L2B8_9BACI</name>
<protein>
    <submittedName>
        <fullName evidence="1">Uncharacterized protein</fullName>
    </submittedName>
</protein>
<reference evidence="2" key="1">
    <citation type="submission" date="2016-10" db="EMBL/GenBank/DDBJ databases">
        <authorList>
            <person name="Varghese N."/>
            <person name="Submissions S."/>
        </authorList>
    </citation>
    <scope>NUCLEOTIDE SEQUENCE [LARGE SCALE GENOMIC DNA]</scope>
    <source>
        <strain evidence="2">SP</strain>
    </source>
</reference>
<dbReference type="EMBL" id="FNPI01000002">
    <property type="protein sequence ID" value="SDY58563.1"/>
    <property type="molecule type" value="Genomic_DNA"/>
</dbReference>
<dbReference type="Proteomes" id="UP000198935">
    <property type="component" value="Unassembled WGS sequence"/>
</dbReference>
<dbReference type="AlphaFoldDB" id="A0A1H3L2B8"/>
<accession>A0A1H3L2B8</accession>
<sequence length="87" mass="10593">MHSKQTVKYICERYPSGNCYYFKQEMITSDSWEDISSLQWGVKRPITKMTFERRKKEGYRTVETYIHRPPARVIPFKDRMVPVRKEE</sequence>